<dbReference type="GO" id="GO:0008483">
    <property type="term" value="F:transaminase activity"/>
    <property type="evidence" value="ECO:0007669"/>
    <property type="project" value="UniProtKB-KW"/>
</dbReference>
<dbReference type="NCBIfam" id="NF001567">
    <property type="entry name" value="PRK00389.1"/>
    <property type="match status" value="1"/>
</dbReference>
<dbReference type="SUPFAM" id="SSF103025">
    <property type="entry name" value="Folate-binding domain"/>
    <property type="match status" value="1"/>
</dbReference>
<dbReference type="NCBIfam" id="TIGR00528">
    <property type="entry name" value="gcvT"/>
    <property type="match status" value="1"/>
</dbReference>
<dbReference type="SUPFAM" id="SSF101790">
    <property type="entry name" value="Aminomethyltransferase beta-barrel domain"/>
    <property type="match status" value="1"/>
</dbReference>
<dbReference type="Gene3D" id="4.10.1250.10">
    <property type="entry name" value="Aminomethyltransferase fragment"/>
    <property type="match status" value="1"/>
</dbReference>
<dbReference type="EC" id="2.1.2.10" evidence="2"/>
<dbReference type="Gene3D" id="3.30.70.1400">
    <property type="entry name" value="Aminomethyltransferase beta-barrel domains"/>
    <property type="match status" value="1"/>
</dbReference>
<evidence type="ECO:0000259" key="10">
    <source>
        <dbReference type="Pfam" id="PF08669"/>
    </source>
</evidence>
<evidence type="ECO:0000313" key="11">
    <source>
        <dbReference type="EMBL" id="KLV03421.1"/>
    </source>
</evidence>
<proteinExistence type="inferred from homology"/>
<feature type="domain" description="GCVT N-terminal" evidence="9">
    <location>
        <begin position="21"/>
        <end position="268"/>
    </location>
</feature>
<keyword evidence="5" id="KW-0809">Transit peptide</keyword>
<dbReference type="FunFam" id="3.30.70.1400:FF:000001">
    <property type="entry name" value="Aminomethyltransferase"/>
    <property type="match status" value="1"/>
</dbReference>
<dbReference type="Proteomes" id="UP000036097">
    <property type="component" value="Unassembled WGS sequence"/>
</dbReference>
<sequence>MSVNELSSNESPSQELLLTPLHALHVEMGAKMVPFAGYEMPVQYALGVRKEHIHCRQAAGLFDVSHMGQLRLHGANAAKALEALVPVDIIDLPVGKQRYAFFTNDQGGILDDLMVTNFGDHLFVVVNAACKDQDIAHIQTGLPNDVLLEVIEDRALLALQGPKAAEVLARLNPAVGQMVFMDAAAIELLGVECLVSRSGYTGEDGYEISVPAADAERLARQLLSQEEVEWIGLGARDSLRLECGLCLYGHDIDTTTTPVEASLLWGISKPRRADGERAGGFPGADVILDQIKTKDVACKRVGLLGLSKAPVREGSRLFDADNNEIGVVTSGTFGPTKGQPVAMAYVQSDFSSIGTEVFAEVRGKKLPMVVEKMPFVPQNYFRGK</sequence>
<evidence type="ECO:0000256" key="2">
    <source>
        <dbReference type="ARBA" id="ARBA00012616"/>
    </source>
</evidence>
<dbReference type="NCBIfam" id="NF010093">
    <property type="entry name" value="PRK13579.1"/>
    <property type="match status" value="1"/>
</dbReference>
<feature type="binding site" evidence="8">
    <location>
        <position position="207"/>
    </location>
    <ligand>
        <name>substrate</name>
    </ligand>
</feature>
<protein>
    <recommendedName>
        <fullName evidence="2">aminomethyltransferase</fullName>
        <ecNumber evidence="2">2.1.2.10</ecNumber>
    </recommendedName>
    <alternativeName>
        <fullName evidence="6">Glycine cleavage system T protein</fullName>
    </alternativeName>
</protein>
<keyword evidence="12" id="KW-1185">Reference proteome</keyword>
<evidence type="ECO:0000256" key="8">
    <source>
        <dbReference type="PIRSR" id="PIRSR006487-1"/>
    </source>
</evidence>
<dbReference type="Gene3D" id="2.40.30.110">
    <property type="entry name" value="Aminomethyltransferase beta-barrel domains"/>
    <property type="match status" value="1"/>
</dbReference>
<dbReference type="InterPro" id="IPR027266">
    <property type="entry name" value="TrmE/GcvT-like"/>
</dbReference>
<dbReference type="GO" id="GO:0006546">
    <property type="term" value="P:glycine catabolic process"/>
    <property type="evidence" value="ECO:0007669"/>
    <property type="project" value="InterPro"/>
</dbReference>
<evidence type="ECO:0000256" key="3">
    <source>
        <dbReference type="ARBA" id="ARBA00022576"/>
    </source>
</evidence>
<dbReference type="Pfam" id="PF08669">
    <property type="entry name" value="GCV_T_C"/>
    <property type="match status" value="1"/>
</dbReference>
<reference evidence="11 12" key="1">
    <citation type="submission" date="2015-05" db="EMBL/GenBank/DDBJ databases">
        <title>Photobacterium galathea sp. nov.</title>
        <authorList>
            <person name="Machado H."/>
            <person name="Gram L."/>
        </authorList>
    </citation>
    <scope>NUCLEOTIDE SEQUENCE [LARGE SCALE GENOMIC DNA]</scope>
    <source>
        <strain evidence="11 12">CGMCC 1.12159</strain>
    </source>
</reference>
<dbReference type="PANTHER" id="PTHR43757">
    <property type="entry name" value="AMINOMETHYLTRANSFERASE"/>
    <property type="match status" value="1"/>
</dbReference>
<evidence type="ECO:0000256" key="5">
    <source>
        <dbReference type="ARBA" id="ARBA00022946"/>
    </source>
</evidence>
<dbReference type="FunFam" id="4.10.1250.10:FF:000002">
    <property type="entry name" value="Aminomethyltransferase"/>
    <property type="match status" value="1"/>
</dbReference>
<dbReference type="AlphaFoldDB" id="A0A0J1GUU7"/>
<dbReference type="Gene3D" id="3.30.1360.120">
    <property type="entry name" value="Probable tRNA modification gtpase trme, domain 1"/>
    <property type="match status" value="1"/>
</dbReference>
<dbReference type="EMBL" id="LDOT01000034">
    <property type="protein sequence ID" value="KLV03421.1"/>
    <property type="molecule type" value="Genomic_DNA"/>
</dbReference>
<dbReference type="OrthoDB" id="9774591at2"/>
<dbReference type="PANTHER" id="PTHR43757:SF2">
    <property type="entry name" value="AMINOMETHYLTRANSFERASE, MITOCHONDRIAL"/>
    <property type="match status" value="1"/>
</dbReference>
<comment type="similarity">
    <text evidence="1">Belongs to the GcvT family.</text>
</comment>
<feature type="domain" description="Aminomethyltransferase C-terminal" evidence="10">
    <location>
        <begin position="300"/>
        <end position="376"/>
    </location>
</feature>
<evidence type="ECO:0000259" key="9">
    <source>
        <dbReference type="Pfam" id="PF01571"/>
    </source>
</evidence>
<dbReference type="InterPro" id="IPR029043">
    <property type="entry name" value="GcvT/YgfZ_C"/>
</dbReference>
<accession>A0A0J1GUU7</accession>
<evidence type="ECO:0000313" key="12">
    <source>
        <dbReference type="Proteomes" id="UP000036097"/>
    </source>
</evidence>
<dbReference type="PIRSF" id="PIRSF006487">
    <property type="entry name" value="GcvT"/>
    <property type="match status" value="1"/>
</dbReference>
<dbReference type="GO" id="GO:0004047">
    <property type="term" value="F:aminomethyltransferase activity"/>
    <property type="evidence" value="ECO:0007669"/>
    <property type="project" value="UniProtKB-EC"/>
</dbReference>
<dbReference type="Pfam" id="PF01571">
    <property type="entry name" value="GCV_T"/>
    <property type="match status" value="1"/>
</dbReference>
<gene>
    <name evidence="11" type="primary">gcvT</name>
    <name evidence="11" type="ORF">ABT56_20105</name>
</gene>
<dbReference type="InterPro" id="IPR028896">
    <property type="entry name" value="GcvT/YgfZ/DmdA"/>
</dbReference>
<evidence type="ECO:0000256" key="1">
    <source>
        <dbReference type="ARBA" id="ARBA00008609"/>
    </source>
</evidence>
<dbReference type="InterPro" id="IPR013977">
    <property type="entry name" value="GcvT_C"/>
</dbReference>
<dbReference type="STRING" id="1195763.ABT56_20105"/>
<comment type="catalytic activity">
    <reaction evidence="7">
        <text>N(6)-[(R)-S(8)-aminomethyldihydrolipoyl]-L-lysyl-[protein] + (6S)-5,6,7,8-tetrahydrofolate = N(6)-[(R)-dihydrolipoyl]-L-lysyl-[protein] + (6R)-5,10-methylene-5,6,7,8-tetrahydrofolate + NH4(+)</text>
        <dbReference type="Rhea" id="RHEA:16945"/>
        <dbReference type="Rhea" id="RHEA-COMP:10475"/>
        <dbReference type="Rhea" id="RHEA-COMP:10492"/>
        <dbReference type="ChEBI" id="CHEBI:15636"/>
        <dbReference type="ChEBI" id="CHEBI:28938"/>
        <dbReference type="ChEBI" id="CHEBI:57453"/>
        <dbReference type="ChEBI" id="CHEBI:83100"/>
        <dbReference type="ChEBI" id="CHEBI:83143"/>
        <dbReference type="EC" id="2.1.2.10"/>
    </reaction>
</comment>
<organism evidence="11 12">
    <name type="scientific">Photobacterium aquae</name>
    <dbReference type="NCBI Taxonomy" id="1195763"/>
    <lineage>
        <taxon>Bacteria</taxon>
        <taxon>Pseudomonadati</taxon>
        <taxon>Pseudomonadota</taxon>
        <taxon>Gammaproteobacteria</taxon>
        <taxon>Vibrionales</taxon>
        <taxon>Vibrionaceae</taxon>
        <taxon>Photobacterium</taxon>
    </lineage>
</organism>
<keyword evidence="4 11" id="KW-0808">Transferase</keyword>
<dbReference type="GO" id="GO:0005960">
    <property type="term" value="C:glycine cleavage complex"/>
    <property type="evidence" value="ECO:0007669"/>
    <property type="project" value="InterPro"/>
</dbReference>
<evidence type="ECO:0000256" key="4">
    <source>
        <dbReference type="ARBA" id="ARBA00022679"/>
    </source>
</evidence>
<dbReference type="PATRIC" id="fig|1195763.3.peg.4306"/>
<keyword evidence="3" id="KW-0032">Aminotransferase</keyword>
<name>A0A0J1GUU7_9GAMM</name>
<dbReference type="RefSeq" id="WP_047880690.1">
    <property type="nucleotide sequence ID" value="NZ_LDOT01000034.1"/>
</dbReference>
<comment type="caution">
    <text evidence="11">The sequence shown here is derived from an EMBL/GenBank/DDBJ whole genome shotgun (WGS) entry which is preliminary data.</text>
</comment>
<dbReference type="InterPro" id="IPR006222">
    <property type="entry name" value="GCVT_N"/>
</dbReference>
<dbReference type="InterPro" id="IPR006223">
    <property type="entry name" value="GcvT"/>
</dbReference>
<evidence type="ECO:0000256" key="6">
    <source>
        <dbReference type="ARBA" id="ARBA00031395"/>
    </source>
</evidence>
<evidence type="ECO:0000256" key="7">
    <source>
        <dbReference type="ARBA" id="ARBA00047665"/>
    </source>
</evidence>